<dbReference type="EMBL" id="CP060436">
    <property type="protein sequence ID" value="QPM91630.1"/>
    <property type="molecule type" value="Genomic_DNA"/>
</dbReference>
<protein>
    <recommendedName>
        <fullName evidence="3">DUF695 domain-containing protein</fullName>
    </recommendedName>
</protein>
<reference evidence="1 2" key="1">
    <citation type="submission" date="2020-08" db="EMBL/GenBank/DDBJ databases">
        <title>Genome sequence of Rhodobacteraceae bacterium Lw-13e.</title>
        <authorList>
            <person name="Poehlein A."/>
            <person name="Wolter L."/>
            <person name="Daniel R."/>
            <person name="Brinkhoff T."/>
        </authorList>
    </citation>
    <scope>NUCLEOTIDE SEQUENCE [LARGE SCALE GENOMIC DNA]</scope>
    <source>
        <strain evidence="1 2">Lw-13e</strain>
    </source>
</reference>
<sequence>MLGFIFGRKAPFAPPEDWQDLQVPGPSGLRLTVNRALETWDKRFDFGVLLRIRLARPNGPDPGPFQTRLLALGAPEGRALLAAVLAETDGWVFYCYSVSLHEAQTLQEALTGEFPGPAVAISVERDNFWQVYRELLTS</sequence>
<proteinExistence type="predicted"/>
<dbReference type="Proteomes" id="UP000283786">
    <property type="component" value="Chromosome"/>
</dbReference>
<dbReference type="KEGG" id="palw:PSAL_028850"/>
<accession>A0A418SG29</accession>
<organism evidence="1 2">
    <name type="scientific">Pseudooceanicola algae</name>
    <dbReference type="NCBI Taxonomy" id="1537215"/>
    <lineage>
        <taxon>Bacteria</taxon>
        <taxon>Pseudomonadati</taxon>
        <taxon>Pseudomonadota</taxon>
        <taxon>Alphaproteobacteria</taxon>
        <taxon>Rhodobacterales</taxon>
        <taxon>Paracoccaceae</taxon>
        <taxon>Pseudooceanicola</taxon>
    </lineage>
</organism>
<keyword evidence="2" id="KW-1185">Reference proteome</keyword>
<dbReference type="AlphaFoldDB" id="A0A418SG29"/>
<evidence type="ECO:0000313" key="2">
    <source>
        <dbReference type="Proteomes" id="UP000283786"/>
    </source>
</evidence>
<evidence type="ECO:0000313" key="1">
    <source>
        <dbReference type="EMBL" id="QPM91630.1"/>
    </source>
</evidence>
<evidence type="ECO:0008006" key="3">
    <source>
        <dbReference type="Google" id="ProtNLM"/>
    </source>
</evidence>
<gene>
    <name evidence="1" type="ORF">PSAL_028850</name>
</gene>
<dbReference type="RefSeq" id="WP_119839273.1">
    <property type="nucleotide sequence ID" value="NZ_CP060436.1"/>
</dbReference>
<name>A0A418SG29_9RHOB</name>